<dbReference type="InterPro" id="IPR029052">
    <property type="entry name" value="Metallo-depent_PP-like"/>
</dbReference>
<dbReference type="InterPro" id="IPR004843">
    <property type="entry name" value="Calcineurin-like_PHP"/>
</dbReference>
<dbReference type="SUPFAM" id="SSF56300">
    <property type="entry name" value="Metallo-dependent phosphatases"/>
    <property type="match status" value="1"/>
</dbReference>
<dbReference type="Gene3D" id="3.60.21.10">
    <property type="match status" value="1"/>
</dbReference>
<evidence type="ECO:0000313" key="3">
    <source>
        <dbReference type="Proteomes" id="UP000230729"/>
    </source>
</evidence>
<name>A0A2G9ZK73_9BACT</name>
<dbReference type="PANTHER" id="PTHR31302">
    <property type="entry name" value="TRANSMEMBRANE PROTEIN WITH METALLOPHOSPHOESTERASE DOMAIN-RELATED"/>
    <property type="match status" value="1"/>
</dbReference>
<gene>
    <name evidence="2" type="ORF">COX22_03685</name>
</gene>
<dbReference type="InterPro" id="IPR051158">
    <property type="entry name" value="Metallophosphoesterase_sf"/>
</dbReference>
<dbReference type="EMBL" id="PCSD01000091">
    <property type="protein sequence ID" value="PIP33567.1"/>
    <property type="molecule type" value="Genomic_DNA"/>
</dbReference>
<proteinExistence type="predicted"/>
<dbReference type="PANTHER" id="PTHR31302:SF0">
    <property type="entry name" value="TRANSMEMBRANE PROTEIN WITH METALLOPHOSPHOESTERASE DOMAIN"/>
    <property type="match status" value="1"/>
</dbReference>
<reference evidence="2 3" key="1">
    <citation type="submission" date="2017-09" db="EMBL/GenBank/DDBJ databases">
        <title>Depth-based differentiation of microbial function through sediment-hosted aquifers and enrichment of novel symbionts in the deep terrestrial subsurface.</title>
        <authorList>
            <person name="Probst A.J."/>
            <person name="Ladd B."/>
            <person name="Jarett J.K."/>
            <person name="Geller-Mcgrath D.E."/>
            <person name="Sieber C.M."/>
            <person name="Emerson J.B."/>
            <person name="Anantharaman K."/>
            <person name="Thomas B.C."/>
            <person name="Malmstrom R."/>
            <person name="Stieglmeier M."/>
            <person name="Klingl A."/>
            <person name="Woyke T."/>
            <person name="Ryan C.M."/>
            <person name="Banfield J.F."/>
        </authorList>
    </citation>
    <scope>NUCLEOTIDE SEQUENCE [LARGE SCALE GENOMIC DNA]</scope>
    <source>
        <strain evidence="2">CG23_combo_of_CG06-09_8_20_14_all_49_15</strain>
    </source>
</reference>
<dbReference type="Proteomes" id="UP000230729">
    <property type="component" value="Unassembled WGS sequence"/>
</dbReference>
<comment type="caution">
    <text evidence="2">The sequence shown here is derived from an EMBL/GenBank/DDBJ whole genome shotgun (WGS) entry which is preliminary data.</text>
</comment>
<feature type="domain" description="Calcineurin-like phosphoesterase" evidence="1">
    <location>
        <begin position="114"/>
        <end position="272"/>
    </location>
</feature>
<evidence type="ECO:0000313" key="2">
    <source>
        <dbReference type="EMBL" id="PIP33567.1"/>
    </source>
</evidence>
<evidence type="ECO:0000259" key="1">
    <source>
        <dbReference type="Pfam" id="PF00149"/>
    </source>
</evidence>
<dbReference type="CDD" id="cd07385">
    <property type="entry name" value="MPP_YkuE_C"/>
    <property type="match status" value="1"/>
</dbReference>
<accession>A0A2G9ZK73</accession>
<dbReference type="Pfam" id="PF00149">
    <property type="entry name" value="Metallophos"/>
    <property type="match status" value="1"/>
</dbReference>
<sequence length="331" mass="36673">MLAGGRLGRLRRRFYYFAHPGPFFKCYLFELAVSDLCRLVWLVGVFIISQRHCLGHRPLGRPRTAIHRPPQPGGRFFYSGLLAASAGAINARILRVKQQTITIQNLPGAWQDKTIVQISDVHAGAINKNRWLEKMADQINALNPEAIFITGDYFDGTSHDFARLASPLARLRARSGVFFITGNHETYLDTATALDALRASQVRVLDNEIIDLAGLKIIGLSYGQGQTKTLIGLLEQAKTSPAPKILLYHIPRLTAEAKAAGINLQLSGHTHRGQIFPFNLMTRLIYGRYHYGWHQDGAYHLNTSAGTGTWGPPLRTTGAPEITAITLKAQN</sequence>
<dbReference type="AlphaFoldDB" id="A0A2G9ZK73"/>
<dbReference type="GO" id="GO:0016787">
    <property type="term" value="F:hydrolase activity"/>
    <property type="evidence" value="ECO:0007669"/>
    <property type="project" value="InterPro"/>
</dbReference>
<protein>
    <recommendedName>
        <fullName evidence="1">Calcineurin-like phosphoesterase domain-containing protein</fullName>
    </recommendedName>
</protein>
<organism evidence="2 3">
    <name type="scientific">Candidatus Falkowbacteria bacterium CG23_combo_of_CG06-09_8_20_14_all_49_15</name>
    <dbReference type="NCBI Taxonomy" id="1974572"/>
    <lineage>
        <taxon>Bacteria</taxon>
        <taxon>Candidatus Falkowiibacteriota</taxon>
    </lineage>
</organism>